<feature type="region of interest" description="Disordered" evidence="1">
    <location>
        <begin position="18"/>
        <end position="39"/>
    </location>
</feature>
<evidence type="ECO:0000313" key="3">
    <source>
        <dbReference type="Proteomes" id="UP000437017"/>
    </source>
</evidence>
<dbReference type="Proteomes" id="UP000437017">
    <property type="component" value="Unassembled WGS sequence"/>
</dbReference>
<accession>A0A6A1Q212</accession>
<comment type="caution">
    <text evidence="2">The sequence shown here is derived from an EMBL/GenBank/DDBJ whole genome shotgun (WGS) entry which is preliminary data.</text>
</comment>
<proteinExistence type="predicted"/>
<evidence type="ECO:0000313" key="2">
    <source>
        <dbReference type="EMBL" id="KAB0401089.1"/>
    </source>
</evidence>
<sequence length="192" mass="20348">GDAECGYSKRTEKLCAEAQENGKASTDSRREGPAAEQPGWLAAANVPSETVCTRRPCALGDRVPSETVCLWSPCALGGRVPVEPLCPRRPCTPGDRPCTLGDRCPRRPCALGDLVPGELDGDNEALSPSSDLSWPVKWKAQQGPAQCGFAMETSTPDLLVLEATPPLEQVKTQQLASEVRGRLLLGSGAARP</sequence>
<organism evidence="2 3">
    <name type="scientific">Balaenoptera physalus</name>
    <name type="common">Fin whale</name>
    <name type="synonym">Balaena physalus</name>
    <dbReference type="NCBI Taxonomy" id="9770"/>
    <lineage>
        <taxon>Eukaryota</taxon>
        <taxon>Metazoa</taxon>
        <taxon>Chordata</taxon>
        <taxon>Craniata</taxon>
        <taxon>Vertebrata</taxon>
        <taxon>Euteleostomi</taxon>
        <taxon>Mammalia</taxon>
        <taxon>Eutheria</taxon>
        <taxon>Laurasiatheria</taxon>
        <taxon>Artiodactyla</taxon>
        <taxon>Whippomorpha</taxon>
        <taxon>Cetacea</taxon>
        <taxon>Mysticeti</taxon>
        <taxon>Balaenopteridae</taxon>
        <taxon>Balaenoptera</taxon>
    </lineage>
</organism>
<reference evidence="2 3" key="1">
    <citation type="journal article" date="2019" name="PLoS ONE">
        <title>Genomic analyses reveal an absence of contemporary introgressive admixture between fin whales and blue whales, despite known hybrids.</title>
        <authorList>
            <person name="Westbury M.V."/>
            <person name="Petersen B."/>
            <person name="Lorenzen E.D."/>
        </authorList>
    </citation>
    <scope>NUCLEOTIDE SEQUENCE [LARGE SCALE GENOMIC DNA]</scope>
    <source>
        <strain evidence="2">FinWhale-01</strain>
    </source>
</reference>
<dbReference type="AlphaFoldDB" id="A0A6A1Q212"/>
<name>A0A6A1Q212_BALPH</name>
<dbReference type="EMBL" id="SGJD01001260">
    <property type="protein sequence ID" value="KAB0401089.1"/>
    <property type="molecule type" value="Genomic_DNA"/>
</dbReference>
<evidence type="ECO:0000256" key="1">
    <source>
        <dbReference type="SAM" id="MobiDB-lite"/>
    </source>
</evidence>
<gene>
    <name evidence="2" type="ORF">E2I00_019556</name>
</gene>
<feature type="non-terminal residue" evidence="2">
    <location>
        <position position="1"/>
    </location>
</feature>
<keyword evidence="3" id="KW-1185">Reference proteome</keyword>
<protein>
    <submittedName>
        <fullName evidence="2">Uncharacterized protein</fullName>
    </submittedName>
</protein>